<dbReference type="OrthoDB" id="3083at2759"/>
<dbReference type="InterPro" id="IPR053733">
    <property type="entry name" value="Heme_Transport_Util_sf"/>
</dbReference>
<dbReference type="EMBL" id="ABEU02000006">
    <property type="protein sequence ID" value="PNR52405.1"/>
    <property type="molecule type" value="Genomic_DNA"/>
</dbReference>
<gene>
    <name evidence="2" type="primary">LOC112283113</name>
    <name evidence="1" type="ORF">PHYPA_008779</name>
</gene>
<dbReference type="PaxDb" id="3218-PP1S317_16V6.1"/>
<reference evidence="1 3" key="1">
    <citation type="journal article" date="2008" name="Science">
        <title>The Physcomitrella genome reveals evolutionary insights into the conquest of land by plants.</title>
        <authorList>
            <person name="Rensing S."/>
            <person name="Lang D."/>
            <person name="Zimmer A."/>
            <person name="Terry A."/>
            <person name="Salamov A."/>
            <person name="Shapiro H."/>
            <person name="Nishiyama T."/>
            <person name="Perroud P.-F."/>
            <person name="Lindquist E."/>
            <person name="Kamisugi Y."/>
            <person name="Tanahashi T."/>
            <person name="Sakakibara K."/>
            <person name="Fujita T."/>
            <person name="Oishi K."/>
            <person name="Shin-I T."/>
            <person name="Kuroki Y."/>
            <person name="Toyoda A."/>
            <person name="Suzuki Y."/>
            <person name="Hashimoto A."/>
            <person name="Yamaguchi K."/>
            <person name="Sugano A."/>
            <person name="Kohara Y."/>
            <person name="Fujiyama A."/>
            <person name="Anterola A."/>
            <person name="Aoki S."/>
            <person name="Ashton N."/>
            <person name="Barbazuk W.B."/>
            <person name="Barker E."/>
            <person name="Bennetzen J."/>
            <person name="Bezanilla M."/>
            <person name="Blankenship R."/>
            <person name="Cho S.H."/>
            <person name="Dutcher S."/>
            <person name="Estelle M."/>
            <person name="Fawcett J.A."/>
            <person name="Gundlach H."/>
            <person name="Hanada K."/>
            <person name="Heyl A."/>
            <person name="Hicks K.A."/>
            <person name="Hugh J."/>
            <person name="Lohr M."/>
            <person name="Mayer K."/>
            <person name="Melkozernov A."/>
            <person name="Murata T."/>
            <person name="Nelson D."/>
            <person name="Pils B."/>
            <person name="Prigge M."/>
            <person name="Reiss B."/>
            <person name="Renner T."/>
            <person name="Rombauts S."/>
            <person name="Rushton P."/>
            <person name="Sanderfoot A."/>
            <person name="Schween G."/>
            <person name="Shiu S.-H."/>
            <person name="Stueber K."/>
            <person name="Theodoulou F.L."/>
            <person name="Tu H."/>
            <person name="Van de Peer Y."/>
            <person name="Verrier P.J."/>
            <person name="Waters E."/>
            <person name="Wood A."/>
            <person name="Yang L."/>
            <person name="Cove D."/>
            <person name="Cuming A."/>
            <person name="Hasebe M."/>
            <person name="Lucas S."/>
            <person name="Mishler D.B."/>
            <person name="Reski R."/>
            <person name="Grigoriev I."/>
            <person name="Quatrano R.S."/>
            <person name="Boore J.L."/>
        </authorList>
    </citation>
    <scope>NUCLEOTIDE SEQUENCE [LARGE SCALE GENOMIC DNA]</scope>
    <source>
        <strain evidence="2 3">cv. Gransden 2004</strain>
    </source>
</reference>
<dbReference type="RefSeq" id="XP_024377216.1">
    <property type="nucleotide sequence ID" value="XM_024521448.2"/>
</dbReference>
<keyword evidence="3" id="KW-1185">Reference proteome</keyword>
<protein>
    <submittedName>
        <fullName evidence="1 2">Uncharacterized protein</fullName>
    </submittedName>
</protein>
<dbReference type="Gramene" id="Pp3c6_10350V3.2">
    <property type="protein sequence ID" value="Pp3c6_10350V3.2"/>
    <property type="gene ID" value="Pp3c6_10350"/>
</dbReference>
<dbReference type="AlphaFoldDB" id="A0A2K1KF49"/>
<dbReference type="OMA" id="QWGKPGE"/>
<dbReference type="EnsemblPlants" id="Pp3c6_10350V3.1">
    <property type="protein sequence ID" value="Pp3c6_10350V3.1"/>
    <property type="gene ID" value="Pp3c6_10350"/>
</dbReference>
<dbReference type="Proteomes" id="UP000006727">
    <property type="component" value="Chromosome 6"/>
</dbReference>
<evidence type="ECO:0000313" key="2">
    <source>
        <dbReference type="EnsemblPlants" id="Pp3c6_10350V3.1"/>
    </source>
</evidence>
<dbReference type="Gramene" id="Pp3c6_10350V3.1">
    <property type="protein sequence ID" value="Pp3c6_10350V3.1"/>
    <property type="gene ID" value="Pp3c6_10350"/>
</dbReference>
<dbReference type="KEGG" id="ppp:112283113"/>
<proteinExistence type="predicted"/>
<reference evidence="1 3" key="2">
    <citation type="journal article" date="2018" name="Plant J.">
        <title>The Physcomitrella patens chromosome-scale assembly reveals moss genome structure and evolution.</title>
        <authorList>
            <person name="Lang D."/>
            <person name="Ullrich K.K."/>
            <person name="Murat F."/>
            <person name="Fuchs J."/>
            <person name="Jenkins J."/>
            <person name="Haas F.B."/>
            <person name="Piednoel M."/>
            <person name="Gundlach H."/>
            <person name="Van Bel M."/>
            <person name="Meyberg R."/>
            <person name="Vives C."/>
            <person name="Morata J."/>
            <person name="Symeonidi A."/>
            <person name="Hiss M."/>
            <person name="Muchero W."/>
            <person name="Kamisugi Y."/>
            <person name="Saleh O."/>
            <person name="Blanc G."/>
            <person name="Decker E.L."/>
            <person name="van Gessel N."/>
            <person name="Grimwood J."/>
            <person name="Hayes R.D."/>
            <person name="Graham S.W."/>
            <person name="Gunter L.E."/>
            <person name="McDaniel S.F."/>
            <person name="Hoernstein S.N.W."/>
            <person name="Larsson A."/>
            <person name="Li F.W."/>
            <person name="Perroud P.F."/>
            <person name="Phillips J."/>
            <person name="Ranjan P."/>
            <person name="Rokshar D.S."/>
            <person name="Rothfels C.J."/>
            <person name="Schneider L."/>
            <person name="Shu S."/>
            <person name="Stevenson D.W."/>
            <person name="Thummler F."/>
            <person name="Tillich M."/>
            <person name="Villarreal Aguilar J.C."/>
            <person name="Widiez T."/>
            <person name="Wong G.K."/>
            <person name="Wymore A."/>
            <person name="Zhang Y."/>
            <person name="Zimmer A.D."/>
            <person name="Quatrano R.S."/>
            <person name="Mayer K.F.X."/>
            <person name="Goodstein D."/>
            <person name="Casacuberta J.M."/>
            <person name="Vandepoele K."/>
            <person name="Reski R."/>
            <person name="Cuming A.C."/>
            <person name="Tuskan G.A."/>
            <person name="Maumus F."/>
            <person name="Salse J."/>
            <person name="Schmutz J."/>
            <person name="Rensing S.A."/>
        </authorList>
    </citation>
    <scope>NUCLEOTIDE SEQUENCE [LARGE SCALE GENOMIC DNA]</scope>
    <source>
        <strain evidence="2 3">cv. Gransden 2004</strain>
    </source>
</reference>
<name>A0A2K1KF49_PHYPA</name>
<dbReference type="Gene3D" id="3.40.1570.10">
    <property type="entry name" value="HemS/ChuS/ChuX like domains"/>
    <property type="match status" value="1"/>
</dbReference>
<sequence length="240" mass="25928">MAMATAVPWTGRVVVVVPSGLIPCGNRGDSSIGPRLGAIPETGASCALPALRLQCCRWSSDLVAAMSSSQNGSFSFRRIRGAMVVAKAVIGQAEEEEQQAAGVDVKVFLEDLKSVGRVRLIVNTGVAVLESVTNLEKLFYHTLPGRGEYANLMLREDNVDFHLLIDQVVSAKLETGKSSRGDIPTYMIRFIDTNEAVAASLLVMWKPGTNGDYDDGQVDGYQNLLKKYGSEITFTPNQSQ</sequence>
<evidence type="ECO:0000313" key="3">
    <source>
        <dbReference type="Proteomes" id="UP000006727"/>
    </source>
</evidence>
<reference evidence="2" key="3">
    <citation type="submission" date="2020-12" db="UniProtKB">
        <authorList>
            <consortium name="EnsemblPlants"/>
        </authorList>
    </citation>
    <scope>IDENTIFICATION</scope>
</reference>
<evidence type="ECO:0000313" key="1">
    <source>
        <dbReference type="EMBL" id="PNR52405.1"/>
    </source>
</evidence>
<dbReference type="EnsemblPlants" id="Pp3c6_10350V3.2">
    <property type="protein sequence ID" value="Pp3c6_10350V3.2"/>
    <property type="gene ID" value="Pp3c6_10350"/>
</dbReference>
<dbReference type="GeneID" id="112283113"/>
<accession>A0A2K1KF49</accession>
<dbReference type="SUPFAM" id="SSF144064">
    <property type="entry name" value="Heme iron utilization protein-like"/>
    <property type="match status" value="1"/>
</dbReference>
<organism evidence="1">
    <name type="scientific">Physcomitrium patens</name>
    <name type="common">Spreading-leaved earth moss</name>
    <name type="synonym">Physcomitrella patens</name>
    <dbReference type="NCBI Taxonomy" id="3218"/>
    <lineage>
        <taxon>Eukaryota</taxon>
        <taxon>Viridiplantae</taxon>
        <taxon>Streptophyta</taxon>
        <taxon>Embryophyta</taxon>
        <taxon>Bryophyta</taxon>
        <taxon>Bryophytina</taxon>
        <taxon>Bryopsida</taxon>
        <taxon>Funariidae</taxon>
        <taxon>Funariales</taxon>
        <taxon>Funariaceae</taxon>
        <taxon>Physcomitrium</taxon>
    </lineage>
</organism>